<proteinExistence type="inferred from homology"/>
<dbReference type="GO" id="GO:0034965">
    <property type="term" value="P:intronic box C/D snoRNA processing"/>
    <property type="evidence" value="ECO:0007669"/>
    <property type="project" value="EnsemblFungi"/>
</dbReference>
<dbReference type="GO" id="GO:0001682">
    <property type="term" value="P:tRNA 5'-leader removal"/>
    <property type="evidence" value="ECO:0007669"/>
    <property type="project" value="EnsemblFungi"/>
</dbReference>
<evidence type="ECO:0000313" key="4">
    <source>
        <dbReference type="EMBL" id="CCE66101.1"/>
    </source>
</evidence>
<dbReference type="EMBL" id="HE612870">
    <property type="protein sequence ID" value="CCE66101.1"/>
    <property type="molecule type" value="Genomic_DNA"/>
</dbReference>
<sequence>MDRAQTFVKECLLSRNFDNPNKPIEEGRLQETLLLLPTDGGITSNLKKNKSKQKLTIENIHTHASKDHGEYKQDNYRTIKKNARVELHDYIKRCRKAVVNAKRSISAYEHDNKKRLEGKEMVKEYLQNNEAHIWEALPKYDTFLPMYEELWLSYIKDLLNINFDMETSEKVNVNGSSALLKLSMADYNGASLKVIRSRNANMIGIEGIIVWDGQQSFIMICKGTEVDELKIIPKKGTAFAFEIPLTKDTALQYTIIGDRLNYRSYDRAGRKFKSRRCDDLLYLINK</sequence>
<dbReference type="GO" id="GO:0033204">
    <property type="term" value="F:ribonuclease P RNA binding"/>
    <property type="evidence" value="ECO:0007669"/>
    <property type="project" value="InterPro"/>
</dbReference>
<reference evidence="4 5" key="1">
    <citation type="journal article" date="2011" name="Proc. Natl. Acad. Sci. U.S.A.">
        <title>Evolutionary erosion of yeast sex chromosomes by mating-type switching accidents.</title>
        <authorList>
            <person name="Gordon J.L."/>
            <person name="Armisen D."/>
            <person name="Proux-Wera E."/>
            <person name="Oheigeartaigh S.S."/>
            <person name="Byrne K.P."/>
            <person name="Wolfe K.H."/>
        </authorList>
    </citation>
    <scope>NUCLEOTIDE SEQUENCE [LARGE SCALE GENOMIC DNA]</scope>
    <source>
        <strain evidence="5">ATCC 24235 / CBS 4417 / NBRC 1672 / NRRL Y-8282 / UCD 70-5</strain>
    </source>
</reference>
<dbReference type="InterPro" id="IPR002730">
    <property type="entry name" value="Rpp29/RNP1"/>
</dbReference>
<keyword evidence="3" id="KW-0819">tRNA processing</keyword>
<gene>
    <name evidence="4" type="primary">TPHA0O01330</name>
    <name evidence="4" type="ordered locus">TPHA_0O01330</name>
</gene>
<comment type="similarity">
    <text evidence="2">Belongs to the eukaryotic/archaeal RNase P protein component 1 family.</text>
</comment>
<dbReference type="STRING" id="1071381.G8C1S3"/>
<dbReference type="HOGENOM" id="CLU_998037_0_0_1"/>
<organism evidence="4 5">
    <name type="scientific">Tetrapisispora phaffii (strain ATCC 24235 / CBS 4417 / NBRC 1672 / NRRL Y-8282 / UCD 70-5)</name>
    <name type="common">Yeast</name>
    <name type="synonym">Fabospora phaffii</name>
    <dbReference type="NCBI Taxonomy" id="1071381"/>
    <lineage>
        <taxon>Eukaryota</taxon>
        <taxon>Fungi</taxon>
        <taxon>Dikarya</taxon>
        <taxon>Ascomycota</taxon>
        <taxon>Saccharomycotina</taxon>
        <taxon>Saccharomycetes</taxon>
        <taxon>Saccharomycetales</taxon>
        <taxon>Saccharomycetaceae</taxon>
        <taxon>Tetrapisispora</taxon>
    </lineage>
</organism>
<dbReference type="SMART" id="SM00538">
    <property type="entry name" value="POP4"/>
    <property type="match status" value="1"/>
</dbReference>
<dbReference type="OrthoDB" id="124041at2759"/>
<dbReference type="PANTHER" id="PTHR13348:SF0">
    <property type="entry name" value="RIBONUCLEASE P PROTEIN SUBUNIT P29"/>
    <property type="match status" value="1"/>
</dbReference>
<protein>
    <recommendedName>
        <fullName evidence="3">Ribonuclease P protein subunit</fullName>
    </recommendedName>
</protein>
<keyword evidence="3" id="KW-0539">Nucleus</keyword>
<dbReference type="PIRSF" id="PIRSF027081">
    <property type="entry name" value="RNase_P/MRP_p29_subunit"/>
    <property type="match status" value="1"/>
</dbReference>
<evidence type="ECO:0000256" key="2">
    <source>
        <dbReference type="ARBA" id="ARBA00006181"/>
    </source>
</evidence>
<dbReference type="InterPro" id="IPR023534">
    <property type="entry name" value="Rof/RNase_P-like"/>
</dbReference>
<dbReference type="GO" id="GO:0042134">
    <property type="term" value="F:rRNA primary transcript binding"/>
    <property type="evidence" value="ECO:0007669"/>
    <property type="project" value="EnsemblFungi"/>
</dbReference>
<dbReference type="GO" id="GO:0000172">
    <property type="term" value="C:ribonuclease MRP complex"/>
    <property type="evidence" value="ECO:0007669"/>
    <property type="project" value="EnsemblFungi"/>
</dbReference>
<dbReference type="PANTHER" id="PTHR13348">
    <property type="entry name" value="RIBONUCLEASE P SUBUNIT P29"/>
    <property type="match status" value="1"/>
</dbReference>
<dbReference type="SUPFAM" id="SSF101744">
    <property type="entry name" value="Rof/RNase P subunit-like"/>
    <property type="match status" value="1"/>
</dbReference>
<dbReference type="GeneID" id="11530668"/>
<accession>G8C1S3</accession>
<dbReference type="RefSeq" id="XP_003688535.1">
    <property type="nucleotide sequence ID" value="XM_003688487.1"/>
</dbReference>
<name>G8C1S3_TETPH</name>
<dbReference type="AlphaFoldDB" id="G8C1S3"/>
<dbReference type="eggNOG" id="KOG4046">
    <property type="taxonomic scope" value="Eukaryota"/>
</dbReference>
<evidence type="ECO:0000256" key="3">
    <source>
        <dbReference type="PIRNR" id="PIRNR027081"/>
    </source>
</evidence>
<keyword evidence="5" id="KW-1185">Reference proteome</keyword>
<dbReference type="InterPro" id="IPR036980">
    <property type="entry name" value="RNase_P/MRP_Rpp29_sf"/>
</dbReference>
<dbReference type="OMA" id="NMIGIEG"/>
<dbReference type="GO" id="GO:0000294">
    <property type="term" value="P:nuclear-transcribed mRNA catabolic process, RNase MRP-dependent"/>
    <property type="evidence" value="ECO:0007669"/>
    <property type="project" value="EnsemblFungi"/>
</dbReference>
<evidence type="ECO:0000313" key="5">
    <source>
        <dbReference type="Proteomes" id="UP000005666"/>
    </source>
</evidence>
<dbReference type="GO" id="GO:0004526">
    <property type="term" value="F:ribonuclease P activity"/>
    <property type="evidence" value="ECO:0007669"/>
    <property type="project" value="EnsemblFungi"/>
</dbReference>
<dbReference type="Gene3D" id="2.30.30.210">
    <property type="entry name" value="Ribonuclease P/MRP, subunit p29"/>
    <property type="match status" value="1"/>
</dbReference>
<dbReference type="InterPro" id="IPR016848">
    <property type="entry name" value="RNase_P/MRP_Rpp29-subunit"/>
</dbReference>
<dbReference type="GO" id="GO:0005655">
    <property type="term" value="C:nucleolar ribonuclease P complex"/>
    <property type="evidence" value="ECO:0007669"/>
    <property type="project" value="EnsemblFungi"/>
</dbReference>
<dbReference type="KEGG" id="tpf:TPHA_0O01330"/>
<evidence type="ECO:0000256" key="1">
    <source>
        <dbReference type="ARBA" id="ARBA00004123"/>
    </source>
</evidence>
<dbReference type="Pfam" id="PF01868">
    <property type="entry name" value="RNase_P-MRP_p29"/>
    <property type="match status" value="1"/>
</dbReference>
<dbReference type="GO" id="GO:0000460">
    <property type="term" value="P:maturation of 5.8S rRNA"/>
    <property type="evidence" value="ECO:0007669"/>
    <property type="project" value="EnsemblFungi"/>
</dbReference>
<dbReference type="GO" id="GO:0000171">
    <property type="term" value="F:ribonuclease MRP activity"/>
    <property type="evidence" value="ECO:0007669"/>
    <property type="project" value="EnsemblFungi"/>
</dbReference>
<comment type="subcellular location">
    <subcellularLocation>
        <location evidence="1">Nucleus</location>
    </subcellularLocation>
</comment>
<dbReference type="Proteomes" id="UP000005666">
    <property type="component" value="Chromosome 15"/>
</dbReference>